<accession>A0A443IHM3</accession>
<sequence length="229" mass="26358">MKLKLFHYQGVRSSRVKWLLHELFDDNFELELVDLYKAEQYAAPFVDINPNHAVPLLQVTLPNGDPFNVIESGAITTFLADSFSEKNLAPAAGFSPERAEYLQMIFFACATFDMALWQIRVHTHVLRNSEKDERVAQRYREKIVQEIEPQLLQRLEKQPFICGEFSAADCVMGHCVMWAQAYGLCTDVVFAKYVERLSQRIAFQKAYSDAYLFEHQVPESSPALEYFSG</sequence>
<dbReference type="AlphaFoldDB" id="A0A443IHM3"/>
<dbReference type="Proteomes" id="UP000288794">
    <property type="component" value="Unassembled WGS sequence"/>
</dbReference>
<organism evidence="2 3">
    <name type="scientific">[Pantoea] beijingensis</name>
    <dbReference type="NCBI Taxonomy" id="1324864"/>
    <lineage>
        <taxon>Bacteria</taxon>
        <taxon>Pseudomonadati</taxon>
        <taxon>Pseudomonadota</taxon>
        <taxon>Gammaproteobacteria</taxon>
        <taxon>Enterobacterales</taxon>
        <taxon>Erwiniaceae</taxon>
        <taxon>Erwinia</taxon>
    </lineage>
</organism>
<dbReference type="SFLD" id="SFLDS00019">
    <property type="entry name" value="Glutathione_Transferase_(cytos"/>
    <property type="match status" value="1"/>
</dbReference>
<dbReference type="GO" id="GO:0016740">
    <property type="term" value="F:transferase activity"/>
    <property type="evidence" value="ECO:0007669"/>
    <property type="project" value="UniProtKB-KW"/>
</dbReference>
<reference evidence="2 3" key="1">
    <citation type="submission" date="2014-04" db="EMBL/GenBank/DDBJ databases">
        <title>Draft genome sequence of Pantoea beijingensis strain LMG 27579, an emerging pathogen to Pleurotus eryngii with potential industrial application.</title>
        <authorList>
            <person name="Xu F."/>
            <person name="Liu Y."/>
            <person name="Wang S."/>
            <person name="Yin Y."/>
            <person name="Ma Y."/>
            <person name="Zhao S."/>
            <person name="Rong C."/>
        </authorList>
    </citation>
    <scope>NUCLEOTIDE SEQUENCE [LARGE SCALE GENOMIC DNA]</scope>
    <source>
        <strain evidence="2 3">LMG 27579</strain>
    </source>
</reference>
<feature type="domain" description="GST N-terminal" evidence="1">
    <location>
        <begin position="1"/>
        <end position="87"/>
    </location>
</feature>
<dbReference type="PANTHER" id="PTHR44051">
    <property type="entry name" value="GLUTATHIONE S-TRANSFERASE-RELATED"/>
    <property type="match status" value="1"/>
</dbReference>
<comment type="caution">
    <text evidence="2">The sequence shown here is derived from an EMBL/GenBank/DDBJ whole genome shotgun (WGS) entry which is preliminary data.</text>
</comment>
<dbReference type="SUPFAM" id="SSF47616">
    <property type="entry name" value="GST C-terminal domain-like"/>
    <property type="match status" value="1"/>
</dbReference>
<dbReference type="InterPro" id="IPR004045">
    <property type="entry name" value="Glutathione_S-Trfase_N"/>
</dbReference>
<dbReference type="RefSeq" id="WP_128174430.1">
    <property type="nucleotide sequence ID" value="NZ_CP071409.1"/>
</dbReference>
<dbReference type="InterPro" id="IPR036249">
    <property type="entry name" value="Thioredoxin-like_sf"/>
</dbReference>
<proteinExistence type="predicted"/>
<keyword evidence="3" id="KW-1185">Reference proteome</keyword>
<gene>
    <name evidence="2" type="ORF">ED28_01025</name>
</gene>
<dbReference type="InterPro" id="IPR036282">
    <property type="entry name" value="Glutathione-S-Trfase_C_sf"/>
</dbReference>
<dbReference type="PROSITE" id="PS50404">
    <property type="entry name" value="GST_NTER"/>
    <property type="match status" value="1"/>
</dbReference>
<dbReference type="SUPFAM" id="SSF52833">
    <property type="entry name" value="Thioredoxin-like"/>
    <property type="match status" value="1"/>
</dbReference>
<evidence type="ECO:0000313" key="2">
    <source>
        <dbReference type="EMBL" id="RWR03598.1"/>
    </source>
</evidence>
<dbReference type="InterPro" id="IPR040079">
    <property type="entry name" value="Glutathione_S-Trfase"/>
</dbReference>
<dbReference type="Pfam" id="PF02798">
    <property type="entry name" value="GST_N"/>
    <property type="match status" value="1"/>
</dbReference>
<name>A0A443IHM3_9GAMM</name>
<dbReference type="PANTHER" id="PTHR44051:SF8">
    <property type="entry name" value="GLUTATHIONE S-TRANSFERASE GSTA"/>
    <property type="match status" value="1"/>
</dbReference>
<dbReference type="SFLD" id="SFLDG00358">
    <property type="entry name" value="Main_(cytGST)"/>
    <property type="match status" value="1"/>
</dbReference>
<evidence type="ECO:0000259" key="1">
    <source>
        <dbReference type="PROSITE" id="PS50404"/>
    </source>
</evidence>
<dbReference type="Gene3D" id="1.20.1050.10">
    <property type="match status" value="1"/>
</dbReference>
<dbReference type="Gene3D" id="3.40.30.10">
    <property type="entry name" value="Glutaredoxin"/>
    <property type="match status" value="1"/>
</dbReference>
<keyword evidence="2" id="KW-0808">Transferase</keyword>
<evidence type="ECO:0000313" key="3">
    <source>
        <dbReference type="Proteomes" id="UP000288794"/>
    </source>
</evidence>
<protein>
    <submittedName>
        <fullName evidence="2">Glutathione S-transferase</fullName>
    </submittedName>
</protein>
<dbReference type="EMBL" id="JMEE01000001">
    <property type="protein sequence ID" value="RWR03598.1"/>
    <property type="molecule type" value="Genomic_DNA"/>
</dbReference>